<gene>
    <name evidence="2" type="ORF">I316_07868</name>
</gene>
<feature type="compositionally biased region" description="Basic and acidic residues" evidence="1">
    <location>
        <begin position="654"/>
        <end position="670"/>
    </location>
</feature>
<evidence type="ECO:0000313" key="2">
    <source>
        <dbReference type="EMBL" id="OCF30486.1"/>
    </source>
</evidence>
<feature type="compositionally biased region" description="Low complexity" evidence="1">
    <location>
        <begin position="367"/>
        <end position="379"/>
    </location>
</feature>
<feature type="compositionally biased region" description="Low complexity" evidence="1">
    <location>
        <begin position="479"/>
        <end position="498"/>
    </location>
</feature>
<feature type="compositionally biased region" description="Low complexity" evidence="1">
    <location>
        <begin position="533"/>
        <end position="542"/>
    </location>
</feature>
<feature type="region of interest" description="Disordered" evidence="1">
    <location>
        <begin position="239"/>
        <end position="559"/>
    </location>
</feature>
<protein>
    <submittedName>
        <fullName evidence="2">Uncharacterized protein</fullName>
    </submittedName>
</protein>
<reference evidence="3" key="2">
    <citation type="submission" date="2013-12" db="EMBL/GenBank/DDBJ databases">
        <title>Evolution of pathogenesis and genome organization in the Tremellales.</title>
        <authorList>
            <person name="Cuomo C."/>
            <person name="Litvintseva A."/>
            <person name="Heitman J."/>
            <person name="Chen Y."/>
            <person name="Sun S."/>
            <person name="Springer D."/>
            <person name="Dromer F."/>
            <person name="Young S."/>
            <person name="Zeng Q."/>
            <person name="Chapman S."/>
            <person name="Gujja S."/>
            <person name="Saif S."/>
            <person name="Birren B."/>
        </authorList>
    </citation>
    <scope>NUCLEOTIDE SEQUENCE [LARGE SCALE GENOMIC DNA]</scope>
    <source>
        <strain evidence="3">BCC8398</strain>
    </source>
</reference>
<feature type="compositionally biased region" description="Polar residues" evidence="1">
    <location>
        <begin position="309"/>
        <end position="322"/>
    </location>
</feature>
<evidence type="ECO:0000256" key="1">
    <source>
        <dbReference type="SAM" id="MobiDB-lite"/>
    </source>
</evidence>
<feature type="compositionally biased region" description="Basic and acidic residues" evidence="1">
    <location>
        <begin position="591"/>
        <end position="604"/>
    </location>
</feature>
<feature type="compositionally biased region" description="Basic and acidic residues" evidence="1">
    <location>
        <begin position="549"/>
        <end position="558"/>
    </location>
</feature>
<name>A0A1B9GHK2_9TREE</name>
<evidence type="ECO:0000313" key="3">
    <source>
        <dbReference type="Proteomes" id="UP000092666"/>
    </source>
</evidence>
<proteinExistence type="predicted"/>
<feature type="compositionally biased region" description="Low complexity" evidence="1">
    <location>
        <begin position="424"/>
        <end position="433"/>
    </location>
</feature>
<sequence>MERADQDEVSSDDTSSVFPIPTPTPRHNFGPGPPKPILKRPDPRSHSSAPEAPSSDYSRNPSRARGYHEASNTMPSERVPTEQMYHIPPPPMGAYAPVGSAQSTLDAERRPPSSYDPVDHRSARMSAHPSSMYGQGWPQLQGRMSSEYPYPSHPGASYDLSQRRSSKPAIPSIMIPDPIRYTDTWDDRAPPASPADRSASFLVPVAGGRAGRGDGSQSVFGRYGPEEVRRSYPAVHYDSTATFSPRASHTPLASPGHSPRLHPRDSLPSPRRGQPPGPSPSLHSHHGTASSLRPESTLRPDPQSPRYRTMSTAGSVRQQSGMYLSPESAFGDALRPRTTLNRSNSARASRPCGPDENYHHGRARVLSETGSGSQRSRSTGAHETTFDVHNLDPQEAAWLSERGISIKERTDGKVQVRINPKKLGSSSRSGSGSDPAETGDFALRFDSLNVEGRAHQPGRHRIHERGYDTEDARERQSRSRAPSAHASSTSTTRGRSSTDVGYPPSASAGDYDYPPPKPASRRTAGSAHPYSATTPTSPVGYPYGYGGPRDFDDTRGSRDLYAYLPPDVIVHQTYTTVEPGSPRTGKAPSSRHMDRHALPREQQKRASSYDPSDRRSSVASNAAAVGDDDPYFETYDLTVGSTGSRRVPVVPSYRPEDGSSRRSSSRERHLIVSPGPQAAVLKRPSEGSWAESEWEERRAALKYSPPRAEEREKSRYPRDATRTDHRRHLGSSRAASSRPSQRSTRVHDHYYADTGARSEEDDDAGGGVSTLIVEETVTSRGVTERSYWSEMRRSA</sequence>
<accession>A0A1B9GHK2</accession>
<feature type="region of interest" description="Disordered" evidence="1">
    <location>
        <begin position="1"/>
        <end position="224"/>
    </location>
</feature>
<dbReference type="AlphaFoldDB" id="A0A1B9GHK2"/>
<feature type="compositionally biased region" description="Low complexity" evidence="1">
    <location>
        <begin position="731"/>
        <end position="743"/>
    </location>
</feature>
<feature type="compositionally biased region" description="Basic and acidic residues" evidence="1">
    <location>
        <begin position="106"/>
        <end position="122"/>
    </location>
</feature>
<reference evidence="2 3" key="1">
    <citation type="submission" date="2013-07" db="EMBL/GenBank/DDBJ databases">
        <title>The Genome Sequence of Cryptococcus heveanensis BCC8398.</title>
        <authorList>
            <consortium name="The Broad Institute Genome Sequencing Platform"/>
            <person name="Cuomo C."/>
            <person name="Litvintseva A."/>
            <person name="Chen Y."/>
            <person name="Heitman J."/>
            <person name="Sun S."/>
            <person name="Springer D."/>
            <person name="Dromer F."/>
            <person name="Young S.K."/>
            <person name="Zeng Q."/>
            <person name="Gargeya S."/>
            <person name="Fitzgerald M."/>
            <person name="Abouelleil A."/>
            <person name="Alvarado L."/>
            <person name="Berlin A.M."/>
            <person name="Chapman S.B."/>
            <person name="Dewar J."/>
            <person name="Goldberg J."/>
            <person name="Griggs A."/>
            <person name="Gujja S."/>
            <person name="Hansen M."/>
            <person name="Howarth C."/>
            <person name="Imamovic A."/>
            <person name="Larimer J."/>
            <person name="McCowan C."/>
            <person name="Murphy C."/>
            <person name="Pearson M."/>
            <person name="Priest M."/>
            <person name="Roberts A."/>
            <person name="Saif S."/>
            <person name="Shea T."/>
            <person name="Sykes S."/>
            <person name="Wortman J."/>
            <person name="Nusbaum C."/>
            <person name="Birren B."/>
        </authorList>
    </citation>
    <scope>NUCLEOTIDE SEQUENCE [LARGE SCALE GENOMIC DNA]</scope>
    <source>
        <strain evidence="2 3">BCC8398</strain>
    </source>
</reference>
<organism evidence="2 3">
    <name type="scientific">Kwoniella heveanensis BCC8398</name>
    <dbReference type="NCBI Taxonomy" id="1296120"/>
    <lineage>
        <taxon>Eukaryota</taxon>
        <taxon>Fungi</taxon>
        <taxon>Dikarya</taxon>
        <taxon>Basidiomycota</taxon>
        <taxon>Agaricomycotina</taxon>
        <taxon>Tremellomycetes</taxon>
        <taxon>Tremellales</taxon>
        <taxon>Cryptococcaceae</taxon>
        <taxon>Kwoniella</taxon>
    </lineage>
</organism>
<keyword evidence="3" id="KW-1185">Reference proteome</keyword>
<feature type="compositionally biased region" description="Basic and acidic residues" evidence="1">
    <location>
        <begin position="707"/>
        <end position="723"/>
    </location>
</feature>
<feature type="compositionally biased region" description="Polar residues" evidence="1">
    <location>
        <begin position="338"/>
        <end position="347"/>
    </location>
</feature>
<dbReference type="EMBL" id="KV700149">
    <property type="protein sequence ID" value="OCF30486.1"/>
    <property type="molecule type" value="Genomic_DNA"/>
</dbReference>
<feature type="compositionally biased region" description="Basic and acidic residues" evidence="1">
    <location>
        <begin position="404"/>
        <end position="414"/>
    </location>
</feature>
<feature type="compositionally biased region" description="Basic and acidic residues" evidence="1">
    <location>
        <begin position="464"/>
        <end position="477"/>
    </location>
</feature>
<dbReference type="Proteomes" id="UP000092666">
    <property type="component" value="Unassembled WGS sequence"/>
</dbReference>
<feature type="region of interest" description="Disordered" evidence="1">
    <location>
        <begin position="573"/>
        <end position="795"/>
    </location>
</feature>